<feature type="signal peptide" evidence="1">
    <location>
        <begin position="1"/>
        <end position="31"/>
    </location>
</feature>
<keyword evidence="1" id="KW-0732">Signal</keyword>
<dbReference type="InterPro" id="IPR001119">
    <property type="entry name" value="SLH_dom"/>
</dbReference>
<gene>
    <name evidence="3" type="ORF">PAHA3_4718</name>
</gene>
<dbReference type="EMBL" id="BCNV01000005">
    <property type="protein sequence ID" value="GAS84615.1"/>
    <property type="molecule type" value="Genomic_DNA"/>
</dbReference>
<dbReference type="InterPro" id="IPR051465">
    <property type="entry name" value="Cell_Envelope_Struct_Comp"/>
</dbReference>
<accession>A0A117I314</accession>
<dbReference type="PROSITE" id="PS51272">
    <property type="entry name" value="SLH"/>
    <property type="match status" value="3"/>
</dbReference>
<feature type="domain" description="SLH" evidence="2">
    <location>
        <begin position="1156"/>
        <end position="1219"/>
    </location>
</feature>
<protein>
    <submittedName>
        <fullName evidence="3">S-layer domain protein</fullName>
    </submittedName>
</protein>
<name>A0A117I314_PAEAM</name>
<feature type="chain" id="PRO_5007148470" evidence="1">
    <location>
        <begin position="32"/>
        <end position="1299"/>
    </location>
</feature>
<evidence type="ECO:0000313" key="3">
    <source>
        <dbReference type="EMBL" id="GAS84615.1"/>
    </source>
</evidence>
<reference evidence="4" key="2">
    <citation type="submission" date="2016-01" db="EMBL/GenBank/DDBJ databases">
        <title>Draft Genome Sequence of Paenibacillus amylolyticus Heshi-A3 that Was Isolated from Fermented Rice Bran with Aging Salted Mackerel, Which Was Named Heshiko as Traditional Fermented Seafood in Japan.</title>
        <authorList>
            <person name="Akuzawa S."/>
            <person name="Nakagawa J."/>
            <person name="Kanekatsu T."/>
            <person name="Kubota E."/>
            <person name="Ohtake R."/>
            <person name="Suzuki T."/>
            <person name="Kanesaki Y."/>
        </authorList>
    </citation>
    <scope>NUCLEOTIDE SEQUENCE [LARGE SCALE GENOMIC DNA]</scope>
    <source>
        <strain evidence="4">Heshi-A3</strain>
    </source>
</reference>
<dbReference type="Pfam" id="PF00395">
    <property type="entry name" value="SLH"/>
    <property type="match status" value="3"/>
</dbReference>
<feature type="domain" description="SLH" evidence="2">
    <location>
        <begin position="1091"/>
        <end position="1154"/>
    </location>
</feature>
<dbReference type="RefSeq" id="WP_062836979.1">
    <property type="nucleotide sequence ID" value="NZ_BCNV01000005.1"/>
</dbReference>
<comment type="caution">
    <text evidence="3">The sequence shown here is derived from an EMBL/GenBank/DDBJ whole genome shotgun (WGS) entry which is preliminary data.</text>
</comment>
<proteinExistence type="predicted"/>
<dbReference type="Proteomes" id="UP000069697">
    <property type="component" value="Unassembled WGS sequence"/>
</dbReference>
<evidence type="ECO:0000256" key="1">
    <source>
        <dbReference type="SAM" id="SignalP"/>
    </source>
</evidence>
<evidence type="ECO:0000259" key="2">
    <source>
        <dbReference type="PROSITE" id="PS51272"/>
    </source>
</evidence>
<feature type="domain" description="SLH" evidence="2">
    <location>
        <begin position="1225"/>
        <end position="1297"/>
    </location>
</feature>
<dbReference type="PANTHER" id="PTHR43308">
    <property type="entry name" value="OUTER MEMBRANE PROTEIN ALPHA-RELATED"/>
    <property type="match status" value="1"/>
</dbReference>
<organism evidence="3 4">
    <name type="scientific">Paenibacillus amylolyticus</name>
    <dbReference type="NCBI Taxonomy" id="1451"/>
    <lineage>
        <taxon>Bacteria</taxon>
        <taxon>Bacillati</taxon>
        <taxon>Bacillota</taxon>
        <taxon>Bacilli</taxon>
        <taxon>Bacillales</taxon>
        <taxon>Paenibacillaceae</taxon>
        <taxon>Paenibacillus</taxon>
    </lineage>
</organism>
<evidence type="ECO:0000313" key="4">
    <source>
        <dbReference type="Proteomes" id="UP000069697"/>
    </source>
</evidence>
<sequence>MQRTKKPLIWLMMVALVVSLIPAGLAPVASAAGQTSYFTPDNAGNVQLKDTVGLKLTGTGTDVLSRSTAFVVTGSEQPVTGTFTNVTGSTLGANVQLMNLKDGTWVPDSTRVAPAVVTVDPDRPDNRFKATLTLFAGMNKVTFTGSQGPSERSESFYILYDSVPYIEKLQVLGGADNLDLNEGSQVVVDTGEVTLSGVAKNSSKVTVSLNNGESLPTALQPDGQFYSPMMRLKAGLNDVKITIESGVDKNVYNYSLLYYDEANPYSKLDLIEGVAPGALAQSMLSTRPTYGGNPSDANVKVEMLLPDDETNAVPQITIDGAINSTIIPSVVPIPSVGVNTPSYALISFDIPSITFTSSGTPAELDRLQNHSLTVRYGKSTATTSMNFQYLANETVITDLKYLRDYKGTGTIPDGVPLTGASVNAADFYILVETSRNPNGATLSAEYLPRGTSAIDIKLIQQVTPTKYIYQIKGFKNGNQTVQFKFDGSASSRNATISFASKNYIFVSNLSDGQTYDMNSKATDEITVEGKYVDFATLDSNFFVAEIFANGVKVYSTHPQNPAGTTAPQETLTLSSDGSFKAVIKVDGDKGPLYFGENRIVLTGTGTGDKGQLNEVSKELRIYINDNNVSTIKNLQPSPSRARSTFLEPFNPDDQWVKNLFNLSTDFTFTDKKYTTSLKNFDLAIRGAGATRMSLSMGTQNIFTLNIPEGSAGSTTWEDPEISAEYALNNGTVIVDRAGRQQDFVVRLRDLKAETPGTYIYTLDLYNKTGAKTSQKIEVIRESAGYRIIAPQPTSGSQIVVNKNFVHFDIEAEGATSVVIDKETAKKLQGTESDRFALDYVGLKADKVNKIKLTIDRSGVKTTDTIEVYYTSAAGVDSQYMAPKVANKYSAFNKQLELNFPKGTVMESTDNSGIAKFYPNNKLLFGIADPNTGIVERRNDYGSIVGFKTEDGDPNPLSVPDEYYRRFSAITGDSVNFSPISEIYWISGGLGESGTRGTDNYKEPTNGVGPYTLDSLYGNPLTPTERKIKPSERGTLTLTYDSNVVDDAGSTISVFYYSPSREWKRIGGEVDSKKHTITVPFDNFGYYKVMKLRRSYNDITNHGWARNILNALYAKGFMTPLRFEQFGTDDRTSRGEFATLLVKGLNLPITSDSRRTFTDVAPGTSSFTWDYDSIETAARAGIITGLTDGVFGPDRPLTREQAAVMIARALELKLATNDSKLQSALAKSFIDSGSMENYAGPSVQAVTKAKIMEGSPVTVTGQSKPQFAFNPKGNLTRAEAGKIAVELLKKSTKVFPKNLS</sequence>
<reference evidence="3 4" key="1">
    <citation type="journal article" date="2016" name="Genome Announc.">
        <title>Draft Genome Sequence of Paenibacillus amylolyticus Heshi-A3, Isolated from Fermented Rice Bran in a Japanese Fermented Seafood Dish.</title>
        <authorList>
            <person name="Akuzawa S."/>
            <person name="Nagaoka J."/>
            <person name="Kanekatsu M."/>
            <person name="Kubota E."/>
            <person name="Ohtake R."/>
            <person name="Suzuki T."/>
            <person name="Kanesaki Y."/>
        </authorList>
    </citation>
    <scope>NUCLEOTIDE SEQUENCE [LARGE SCALE GENOMIC DNA]</scope>
    <source>
        <strain evidence="3 4">Heshi-A3</strain>
    </source>
</reference>